<keyword evidence="1" id="KW-1133">Transmembrane helix</keyword>
<proteinExistence type="predicted"/>
<feature type="transmembrane region" description="Helical" evidence="1">
    <location>
        <begin position="16"/>
        <end position="38"/>
    </location>
</feature>
<evidence type="ECO:0000256" key="1">
    <source>
        <dbReference type="SAM" id="Phobius"/>
    </source>
</evidence>
<dbReference type="EMBL" id="FWFO01000001">
    <property type="protein sequence ID" value="SLN48772.1"/>
    <property type="molecule type" value="Genomic_DNA"/>
</dbReference>
<feature type="transmembrane region" description="Helical" evidence="1">
    <location>
        <begin position="266"/>
        <end position="291"/>
    </location>
</feature>
<dbReference type="OrthoDB" id="7691572at2"/>
<organism evidence="2 3">
    <name type="scientific">Falsiruegeria litorea R37</name>
    <dbReference type="NCBI Taxonomy" id="1200284"/>
    <lineage>
        <taxon>Bacteria</taxon>
        <taxon>Pseudomonadati</taxon>
        <taxon>Pseudomonadota</taxon>
        <taxon>Alphaproteobacteria</taxon>
        <taxon>Rhodobacterales</taxon>
        <taxon>Roseobacteraceae</taxon>
        <taxon>Falsiruegeria</taxon>
    </lineage>
</organism>
<reference evidence="2 3" key="1">
    <citation type="submission" date="2017-03" db="EMBL/GenBank/DDBJ databases">
        <authorList>
            <person name="Afonso C.L."/>
            <person name="Miller P.J."/>
            <person name="Scott M.A."/>
            <person name="Spackman E."/>
            <person name="Goraichik I."/>
            <person name="Dimitrov K.M."/>
            <person name="Suarez D.L."/>
            <person name="Swayne D.E."/>
        </authorList>
    </citation>
    <scope>NUCLEOTIDE SEQUENCE [LARGE SCALE GENOMIC DNA]</scope>
    <source>
        <strain evidence="2 3">CECT 7639</strain>
    </source>
</reference>
<keyword evidence="1" id="KW-0472">Membrane</keyword>
<dbReference type="AlphaFoldDB" id="A0A1Y5SV53"/>
<feature type="transmembrane region" description="Helical" evidence="1">
    <location>
        <begin position="311"/>
        <end position="334"/>
    </location>
</feature>
<protein>
    <recommendedName>
        <fullName evidence="4">FtsX-like permease family protein</fullName>
    </recommendedName>
</protein>
<feature type="transmembrane region" description="Helical" evidence="1">
    <location>
        <begin position="363"/>
        <end position="385"/>
    </location>
</feature>
<dbReference type="RefSeq" id="WP_085796132.1">
    <property type="nucleotide sequence ID" value="NZ_FWFO01000001.1"/>
</dbReference>
<evidence type="ECO:0000313" key="2">
    <source>
        <dbReference type="EMBL" id="SLN48772.1"/>
    </source>
</evidence>
<sequence>MLIASLAIRDLFRDRFFLICNTAILVGVLVPLLLLFGVKNGVYAALLDEMLADPASLQIDTAGNTTFTEAEVAPIRDWPGVAFVTPKVRSQFDYVNVRATEGRRLAAALVIPSGAGDPTLPAGATLALDRLVVSAGLARQLNLSEGAPLQLITQAEDRPRQLVLEAEVAHVLPEQALSGRAVLAPFEVLDLIEAFYDAYSLPDHGIEGAKPLDQRVPRYGGVRVYAEHLEQLAGVQARLEEHLGVATLARTREVEGLLGLGRNLTLALGLTAALASVGLGAALGFAFWSDVARKKGVLASIALVGVPGRRLMLFPMVQAAITGLLGLVLSWMGYQLAGRIAQNLFGGGLPDGAALTLITPGQAMGIGASVMALLLGVSAIAGWSVQRIDPATVLREVT</sequence>
<keyword evidence="1" id="KW-0812">Transmembrane</keyword>
<evidence type="ECO:0000313" key="3">
    <source>
        <dbReference type="Proteomes" id="UP000193077"/>
    </source>
</evidence>
<keyword evidence="3" id="KW-1185">Reference proteome</keyword>
<name>A0A1Y5SV53_9RHOB</name>
<dbReference type="Proteomes" id="UP000193077">
    <property type="component" value="Unassembled WGS sequence"/>
</dbReference>
<accession>A0A1Y5SV53</accession>
<gene>
    <name evidence="2" type="ORF">TRL7639_02696</name>
</gene>
<evidence type="ECO:0008006" key="4">
    <source>
        <dbReference type="Google" id="ProtNLM"/>
    </source>
</evidence>